<name>A0A119D0A8_SHEFR</name>
<comment type="caution">
    <text evidence="1">The sequence shown here is derived from an EMBL/GenBank/DDBJ whole genome shotgun (WGS) entry which is preliminary data.</text>
</comment>
<dbReference type="SUPFAM" id="SSF54593">
    <property type="entry name" value="Glyoxalase/Bleomycin resistance protein/Dihydroxybiphenyl dioxygenase"/>
    <property type="match status" value="1"/>
</dbReference>
<dbReference type="RefSeq" id="WP_059745079.1">
    <property type="nucleotide sequence ID" value="NZ_LRDC01000011.1"/>
</dbReference>
<reference evidence="1 2" key="1">
    <citation type="submission" date="2016-01" db="EMBL/GenBank/DDBJ databases">
        <title>Draft genome of the antarctic isolate Shewanella frigidimarina Ag06-30.</title>
        <authorList>
            <person name="Parmeciano Di Noto G."/>
            <person name="Vazquez S."/>
            <person name="Mac Cormack W."/>
            <person name="Iriarte A."/>
            <person name="Quiroga C."/>
        </authorList>
    </citation>
    <scope>NUCLEOTIDE SEQUENCE [LARGE SCALE GENOMIC DNA]</scope>
    <source>
        <strain evidence="1 2">Ag06-30</strain>
    </source>
</reference>
<dbReference type="PANTHER" id="PTHR37519:SF1">
    <property type="entry name" value="DIHYDROXYBIPHENYL DIOXYGENASE DOMAIN-CONTAINING PROTEIN"/>
    <property type="match status" value="1"/>
</dbReference>
<sequence>MNYQHLQHTWTDFSQRISAFIHRLGLENLALDCDHAALRVNDNQTAQLLVDEFSQHGKIISNNIINGRPILIIKLAEPLVIGAMKIQCIELPFPSEKAYQVEGWEHIELVFPSQAQTCDQLVAELIEKVPRLADVIAGKTIASNAIAGSDENNDIKVKQSSPKGDKERLANPTIAFKANGICVKIHPHDIQKIVESEQIG</sequence>
<dbReference type="EMBL" id="LRDC01000011">
    <property type="protein sequence ID" value="KVX02650.1"/>
    <property type="molecule type" value="Genomic_DNA"/>
</dbReference>
<evidence type="ECO:0000313" key="2">
    <source>
        <dbReference type="Proteomes" id="UP000055702"/>
    </source>
</evidence>
<evidence type="ECO:0008006" key="3">
    <source>
        <dbReference type="Google" id="ProtNLM"/>
    </source>
</evidence>
<dbReference type="PANTHER" id="PTHR37519">
    <property type="match status" value="1"/>
</dbReference>
<dbReference type="NCBIfam" id="NF008683">
    <property type="entry name" value="PRK11700.1-6"/>
    <property type="match status" value="1"/>
</dbReference>
<proteinExistence type="predicted"/>
<evidence type="ECO:0000313" key="1">
    <source>
        <dbReference type="EMBL" id="KVX02650.1"/>
    </source>
</evidence>
<dbReference type="Pfam" id="PF06185">
    <property type="entry name" value="YecM"/>
    <property type="match status" value="1"/>
</dbReference>
<dbReference type="GO" id="GO:0005829">
    <property type="term" value="C:cytosol"/>
    <property type="evidence" value="ECO:0007669"/>
    <property type="project" value="TreeGrafter"/>
</dbReference>
<dbReference type="Gene3D" id="3.10.180.10">
    <property type="entry name" value="2,3-Dihydroxybiphenyl 1,2-Dioxygenase, domain 1"/>
    <property type="match status" value="1"/>
</dbReference>
<dbReference type="Proteomes" id="UP000055702">
    <property type="component" value="Unassembled WGS sequence"/>
</dbReference>
<dbReference type="AlphaFoldDB" id="A0A119D0A8"/>
<organism evidence="1">
    <name type="scientific">Shewanella frigidimarina</name>
    <dbReference type="NCBI Taxonomy" id="56812"/>
    <lineage>
        <taxon>Bacteria</taxon>
        <taxon>Pseudomonadati</taxon>
        <taxon>Pseudomonadota</taxon>
        <taxon>Gammaproteobacteria</taxon>
        <taxon>Alteromonadales</taxon>
        <taxon>Shewanellaceae</taxon>
        <taxon>Shewanella</taxon>
    </lineage>
</organism>
<gene>
    <name evidence="1" type="ORF">AWJ07_13155</name>
</gene>
<dbReference type="InterPro" id="IPR029068">
    <property type="entry name" value="Glyas_Bleomycin-R_OHBP_Dase"/>
</dbReference>
<protein>
    <recommendedName>
        <fullName evidence="3">VOC family protein</fullName>
    </recommendedName>
</protein>
<dbReference type="InterPro" id="IPR010393">
    <property type="entry name" value="DUF991_YecM-like"/>
</dbReference>
<accession>A0A119D0A8</accession>